<dbReference type="InterPro" id="IPR011712">
    <property type="entry name" value="Sig_transdc_His_kin_sub3_dim/P"/>
</dbReference>
<dbReference type="SUPFAM" id="SSF55874">
    <property type="entry name" value="ATPase domain of HSP90 chaperone/DNA topoisomerase II/histidine kinase"/>
    <property type="match status" value="1"/>
</dbReference>
<dbReference type="GO" id="GO:0016020">
    <property type="term" value="C:membrane"/>
    <property type="evidence" value="ECO:0007669"/>
    <property type="project" value="UniProtKB-SubCell"/>
</dbReference>
<dbReference type="Pfam" id="PF07730">
    <property type="entry name" value="HisKA_3"/>
    <property type="match status" value="1"/>
</dbReference>
<dbReference type="GO" id="GO:0005524">
    <property type="term" value="F:ATP binding"/>
    <property type="evidence" value="ECO:0007669"/>
    <property type="project" value="UniProtKB-KW"/>
</dbReference>
<evidence type="ECO:0000256" key="4">
    <source>
        <dbReference type="ARBA" id="ARBA00022553"/>
    </source>
</evidence>
<dbReference type="GO" id="GO:0000155">
    <property type="term" value="F:phosphorelay sensor kinase activity"/>
    <property type="evidence" value="ECO:0007669"/>
    <property type="project" value="InterPro"/>
</dbReference>
<dbReference type="InterPro" id="IPR003594">
    <property type="entry name" value="HATPase_dom"/>
</dbReference>
<comment type="catalytic activity">
    <reaction evidence="1">
        <text>ATP + protein L-histidine = ADP + protein N-phospho-L-histidine.</text>
        <dbReference type="EC" id="2.7.13.3"/>
    </reaction>
</comment>
<reference evidence="14 15" key="1">
    <citation type="submission" date="2019-06" db="EMBL/GenBank/DDBJ databases">
        <title>Whole genome shotgun sequence of Streptomyces spinoverrucosus NBRC 14228.</title>
        <authorList>
            <person name="Hosoyama A."/>
            <person name="Uohara A."/>
            <person name="Ohji S."/>
            <person name="Ichikawa N."/>
        </authorList>
    </citation>
    <scope>NUCLEOTIDE SEQUENCE [LARGE SCALE GENOMIC DNA]</scope>
    <source>
        <strain evidence="14 15">NBRC 14228</strain>
    </source>
</reference>
<keyword evidence="12" id="KW-0472">Membrane</keyword>
<dbReference type="InterPro" id="IPR036890">
    <property type="entry name" value="HATPase_C_sf"/>
</dbReference>
<dbReference type="InterPro" id="IPR003660">
    <property type="entry name" value="HAMP_dom"/>
</dbReference>
<dbReference type="RefSeq" id="WP_141310892.1">
    <property type="nucleotide sequence ID" value="NZ_BJND01000026.1"/>
</dbReference>
<dbReference type="InterPro" id="IPR007891">
    <property type="entry name" value="CHASE3"/>
</dbReference>
<evidence type="ECO:0000256" key="7">
    <source>
        <dbReference type="ARBA" id="ARBA00022741"/>
    </source>
</evidence>
<evidence type="ECO:0000256" key="11">
    <source>
        <dbReference type="ARBA" id="ARBA00023012"/>
    </source>
</evidence>
<organism evidence="14 15">
    <name type="scientific">Streptomyces spinoverrucosus</name>
    <dbReference type="NCBI Taxonomy" id="284043"/>
    <lineage>
        <taxon>Bacteria</taxon>
        <taxon>Bacillati</taxon>
        <taxon>Actinomycetota</taxon>
        <taxon>Actinomycetes</taxon>
        <taxon>Kitasatosporales</taxon>
        <taxon>Streptomycetaceae</taxon>
        <taxon>Streptomyces</taxon>
    </lineage>
</organism>
<keyword evidence="8" id="KW-0418">Kinase</keyword>
<name>A0A4Y3VKI0_9ACTN</name>
<feature type="transmembrane region" description="Helical" evidence="12">
    <location>
        <begin position="12"/>
        <end position="41"/>
    </location>
</feature>
<feature type="domain" description="HAMP" evidence="13">
    <location>
        <begin position="214"/>
        <end position="266"/>
    </location>
</feature>
<keyword evidence="4" id="KW-0597">Phosphoprotein</keyword>
<accession>A0A4Y3VKI0</accession>
<evidence type="ECO:0000256" key="10">
    <source>
        <dbReference type="ARBA" id="ARBA00022989"/>
    </source>
</evidence>
<dbReference type="GO" id="GO:0046983">
    <property type="term" value="F:protein dimerization activity"/>
    <property type="evidence" value="ECO:0007669"/>
    <property type="project" value="InterPro"/>
</dbReference>
<keyword evidence="9" id="KW-0067">ATP-binding</keyword>
<dbReference type="Gene3D" id="1.20.5.1930">
    <property type="match status" value="1"/>
</dbReference>
<evidence type="ECO:0000256" key="8">
    <source>
        <dbReference type="ARBA" id="ARBA00022777"/>
    </source>
</evidence>
<dbReference type="InterPro" id="IPR050482">
    <property type="entry name" value="Sensor_HK_TwoCompSys"/>
</dbReference>
<dbReference type="PROSITE" id="PS50885">
    <property type="entry name" value="HAMP"/>
    <property type="match status" value="1"/>
</dbReference>
<dbReference type="CDD" id="cd19410">
    <property type="entry name" value="HK9-like_sensor"/>
    <property type="match status" value="1"/>
</dbReference>
<keyword evidence="15" id="KW-1185">Reference proteome</keyword>
<dbReference type="Pfam" id="PF02518">
    <property type="entry name" value="HATPase_c"/>
    <property type="match status" value="1"/>
</dbReference>
<evidence type="ECO:0000256" key="5">
    <source>
        <dbReference type="ARBA" id="ARBA00022679"/>
    </source>
</evidence>
<evidence type="ECO:0000313" key="14">
    <source>
        <dbReference type="EMBL" id="GEC06231.1"/>
    </source>
</evidence>
<dbReference type="Gene3D" id="6.10.340.10">
    <property type="match status" value="1"/>
</dbReference>
<evidence type="ECO:0000256" key="1">
    <source>
        <dbReference type="ARBA" id="ARBA00000085"/>
    </source>
</evidence>
<dbReference type="Proteomes" id="UP000317881">
    <property type="component" value="Unassembled WGS sequence"/>
</dbReference>
<dbReference type="Pfam" id="PF05227">
    <property type="entry name" value="CHASE3"/>
    <property type="match status" value="1"/>
</dbReference>
<evidence type="ECO:0000259" key="13">
    <source>
        <dbReference type="PROSITE" id="PS50885"/>
    </source>
</evidence>
<keyword evidence="7" id="KW-0547">Nucleotide-binding</keyword>
<dbReference type="PANTHER" id="PTHR24421">
    <property type="entry name" value="NITRATE/NITRITE SENSOR PROTEIN NARX-RELATED"/>
    <property type="match status" value="1"/>
</dbReference>
<sequence length="465" mass="48816">MRTGRGHGSRRLGLTSLTIAAGGLLALLIGVAFAVLLWAIADANSSTSARRASRTALVEAGNLEQLVLDLETGQRGFVITRREEFLEPWQAARTELPAQIRRFTETATSPEQTRIAEQITQGVDSLLNDYSVPLVEAVRRGDPAASGLSATADGKRRVDALRAQFDQYTANERAQLAAREDTAGANARRAVIAAGVGLAASTALVAAFTVFQHRAVVRPVRGAAAAAERFAGGDLGVRIAPSKVAEIGALGTSFNTMAASLQDSRRRIMESVEAVHRRTARDLHDGAQQRLVSLMIGLRLARELVPDSESTATELMDQSIANAQTAIDELRELASGIYPLVLTVKGLEAAVRDLASRCPVPAVVESNVDRTIPTAVQSNAYFVVAEAVTNAVKHAQASRIDICLDLGEILRIQVVDDGVGGVGAGTAGSGLTGLADRVAAFDGTLTIDSPPGGGTTILARIPIPA</sequence>
<evidence type="ECO:0000256" key="3">
    <source>
        <dbReference type="ARBA" id="ARBA00012438"/>
    </source>
</evidence>
<dbReference type="EMBL" id="BJND01000026">
    <property type="protein sequence ID" value="GEC06231.1"/>
    <property type="molecule type" value="Genomic_DNA"/>
</dbReference>
<dbReference type="Pfam" id="PF00672">
    <property type="entry name" value="HAMP"/>
    <property type="match status" value="1"/>
</dbReference>
<evidence type="ECO:0000256" key="12">
    <source>
        <dbReference type="SAM" id="Phobius"/>
    </source>
</evidence>
<keyword evidence="10 12" id="KW-1133">Transmembrane helix</keyword>
<protein>
    <recommendedName>
        <fullName evidence="3">histidine kinase</fullName>
        <ecNumber evidence="3">2.7.13.3</ecNumber>
    </recommendedName>
</protein>
<dbReference type="SMART" id="SM00304">
    <property type="entry name" value="HAMP"/>
    <property type="match status" value="1"/>
</dbReference>
<dbReference type="EC" id="2.7.13.3" evidence="3"/>
<dbReference type="CDD" id="cd06225">
    <property type="entry name" value="HAMP"/>
    <property type="match status" value="1"/>
</dbReference>
<keyword evidence="6 12" id="KW-0812">Transmembrane</keyword>
<comment type="subcellular location">
    <subcellularLocation>
        <location evidence="2">Membrane</location>
    </subcellularLocation>
</comment>
<evidence type="ECO:0000256" key="6">
    <source>
        <dbReference type="ARBA" id="ARBA00022692"/>
    </source>
</evidence>
<proteinExistence type="predicted"/>
<dbReference type="PANTHER" id="PTHR24421:SF10">
    <property type="entry name" value="NITRATE_NITRITE SENSOR PROTEIN NARQ"/>
    <property type="match status" value="1"/>
</dbReference>
<dbReference type="Gene3D" id="3.30.565.10">
    <property type="entry name" value="Histidine kinase-like ATPase, C-terminal domain"/>
    <property type="match status" value="1"/>
</dbReference>
<dbReference type="AlphaFoldDB" id="A0A4Y3VKI0"/>
<evidence type="ECO:0000313" key="15">
    <source>
        <dbReference type="Proteomes" id="UP000317881"/>
    </source>
</evidence>
<comment type="caution">
    <text evidence="14">The sequence shown here is derived from an EMBL/GenBank/DDBJ whole genome shotgun (WGS) entry which is preliminary data.</text>
</comment>
<dbReference type="CDD" id="cd16917">
    <property type="entry name" value="HATPase_UhpB-NarQ-NarX-like"/>
    <property type="match status" value="1"/>
</dbReference>
<dbReference type="OrthoDB" id="5241729at2"/>
<dbReference type="SMART" id="SM00387">
    <property type="entry name" value="HATPase_c"/>
    <property type="match status" value="1"/>
</dbReference>
<feature type="transmembrane region" description="Helical" evidence="12">
    <location>
        <begin position="190"/>
        <end position="211"/>
    </location>
</feature>
<dbReference type="SUPFAM" id="SSF158472">
    <property type="entry name" value="HAMP domain-like"/>
    <property type="match status" value="1"/>
</dbReference>
<evidence type="ECO:0000256" key="2">
    <source>
        <dbReference type="ARBA" id="ARBA00004370"/>
    </source>
</evidence>
<gene>
    <name evidence="14" type="ORF">SSP24_38860</name>
</gene>
<evidence type="ECO:0000256" key="9">
    <source>
        <dbReference type="ARBA" id="ARBA00022840"/>
    </source>
</evidence>
<keyword evidence="11" id="KW-0902">Two-component regulatory system</keyword>
<keyword evidence="5" id="KW-0808">Transferase</keyword>